<dbReference type="PRINTS" id="PR00111">
    <property type="entry name" value="ABHYDROLASE"/>
</dbReference>
<reference evidence="2 3" key="1">
    <citation type="submission" date="2018-08" db="EMBL/GenBank/DDBJ databases">
        <title>Erythrobacter zhengii sp.nov., a bacterium isolated from deep-sea sediment.</title>
        <authorList>
            <person name="Fang C."/>
            <person name="Wu Y.-H."/>
            <person name="Sun C."/>
            <person name="Wang H."/>
            <person name="Cheng H."/>
            <person name="Meng F.-X."/>
            <person name="Wang C.-S."/>
            <person name="Xu X.-W."/>
        </authorList>
    </citation>
    <scope>NUCLEOTIDE SEQUENCE [LARGE SCALE GENOMIC DNA]</scope>
    <source>
        <strain evidence="2 3">V18</strain>
    </source>
</reference>
<evidence type="ECO:0000259" key="1">
    <source>
        <dbReference type="Pfam" id="PF12697"/>
    </source>
</evidence>
<feature type="domain" description="AB hydrolase-1" evidence="1">
    <location>
        <begin position="21"/>
        <end position="243"/>
    </location>
</feature>
<dbReference type="RefSeq" id="WP_119585932.1">
    <property type="nucleotide sequence ID" value="NZ_CAWODQ010000012.1"/>
</dbReference>
<dbReference type="OrthoDB" id="9799612at2"/>
<keyword evidence="2" id="KW-0378">Hydrolase</keyword>
<name>A0A418NVE5_9SPHN</name>
<proteinExistence type="predicted"/>
<dbReference type="PANTHER" id="PTHR43798:SF33">
    <property type="entry name" value="HYDROLASE, PUTATIVE (AFU_ORTHOLOGUE AFUA_2G14860)-RELATED"/>
    <property type="match status" value="1"/>
</dbReference>
<organism evidence="2 3">
    <name type="scientific">Aurantiacibacter zhengii</name>
    <dbReference type="NCBI Taxonomy" id="2307003"/>
    <lineage>
        <taxon>Bacteria</taxon>
        <taxon>Pseudomonadati</taxon>
        <taxon>Pseudomonadota</taxon>
        <taxon>Alphaproteobacteria</taxon>
        <taxon>Sphingomonadales</taxon>
        <taxon>Erythrobacteraceae</taxon>
        <taxon>Aurantiacibacter</taxon>
    </lineage>
</organism>
<dbReference type="Gene3D" id="3.40.50.1820">
    <property type="entry name" value="alpha/beta hydrolase"/>
    <property type="match status" value="1"/>
</dbReference>
<dbReference type="InterPro" id="IPR050266">
    <property type="entry name" value="AB_hydrolase_sf"/>
</dbReference>
<dbReference type="Pfam" id="PF12697">
    <property type="entry name" value="Abhydrolase_6"/>
    <property type="match status" value="1"/>
</dbReference>
<sequence length="255" mass="26816">MNTRTRQTIFTEEHGSGSEILLLIHGLGTNGATWDPVVKIARREWAGKIVVPDLRGHGRSGHFDTYSYGAMAADLGAVVQNASSVSIIGHSLGGALGAMLASGWFGPQIARVLALSVKVSWAPEEIAMAHEIAKGSSRVMATREEAIERYFKMSGLLGHAAQMQRSGEIGVKEYNGGFRLAADQAIFGSAAMGVPEILKLPRCPVVLATGENDPLAPPADFSASGINVHTISGAGHQTPIEAASETWAIFSGITV</sequence>
<keyword evidence="3" id="KW-1185">Reference proteome</keyword>
<evidence type="ECO:0000313" key="2">
    <source>
        <dbReference type="EMBL" id="RIV87982.1"/>
    </source>
</evidence>
<dbReference type="AlphaFoldDB" id="A0A418NVE5"/>
<evidence type="ECO:0000313" key="3">
    <source>
        <dbReference type="Proteomes" id="UP000286576"/>
    </source>
</evidence>
<protein>
    <submittedName>
        <fullName evidence="2">Alpha/beta hydrolase</fullName>
    </submittedName>
</protein>
<dbReference type="EMBL" id="QXFL01000002">
    <property type="protein sequence ID" value="RIV87982.1"/>
    <property type="molecule type" value="Genomic_DNA"/>
</dbReference>
<dbReference type="GO" id="GO:0016020">
    <property type="term" value="C:membrane"/>
    <property type="evidence" value="ECO:0007669"/>
    <property type="project" value="TreeGrafter"/>
</dbReference>
<dbReference type="Proteomes" id="UP000286576">
    <property type="component" value="Unassembled WGS sequence"/>
</dbReference>
<dbReference type="GO" id="GO:0016787">
    <property type="term" value="F:hydrolase activity"/>
    <property type="evidence" value="ECO:0007669"/>
    <property type="project" value="UniProtKB-KW"/>
</dbReference>
<dbReference type="SUPFAM" id="SSF53474">
    <property type="entry name" value="alpha/beta-Hydrolases"/>
    <property type="match status" value="1"/>
</dbReference>
<comment type="caution">
    <text evidence="2">The sequence shown here is derived from an EMBL/GenBank/DDBJ whole genome shotgun (WGS) entry which is preliminary data.</text>
</comment>
<accession>A0A418NVE5</accession>
<dbReference type="InterPro" id="IPR029058">
    <property type="entry name" value="AB_hydrolase_fold"/>
</dbReference>
<dbReference type="InterPro" id="IPR000073">
    <property type="entry name" value="AB_hydrolase_1"/>
</dbReference>
<gene>
    <name evidence="2" type="ORF">D2V07_06680</name>
</gene>
<dbReference type="PANTHER" id="PTHR43798">
    <property type="entry name" value="MONOACYLGLYCEROL LIPASE"/>
    <property type="match status" value="1"/>
</dbReference>